<dbReference type="SUPFAM" id="SSF54593">
    <property type="entry name" value="Glyoxalase/Bleomycin resistance protein/Dihydroxybiphenyl dioxygenase"/>
    <property type="match status" value="2"/>
</dbReference>
<reference evidence="2" key="1">
    <citation type="journal article" date="2014" name="Int. J. Syst. Evol. Microbiol.">
        <title>Complete genome sequence of Corynebacterium casei LMG S-19264T (=DSM 44701T), isolated from a smear-ripened cheese.</title>
        <authorList>
            <consortium name="US DOE Joint Genome Institute (JGI-PGF)"/>
            <person name="Walter F."/>
            <person name="Albersmeier A."/>
            <person name="Kalinowski J."/>
            <person name="Ruckert C."/>
        </authorList>
    </citation>
    <scope>NUCLEOTIDE SEQUENCE</scope>
    <source>
        <strain evidence="2">JCM 4386</strain>
    </source>
</reference>
<dbReference type="Proteomes" id="UP000606194">
    <property type="component" value="Unassembled WGS sequence"/>
</dbReference>
<keyword evidence="3" id="KW-1185">Reference proteome</keyword>
<accession>A0A918G016</accession>
<dbReference type="PANTHER" id="PTHR33993">
    <property type="entry name" value="GLYOXALASE-RELATED"/>
    <property type="match status" value="1"/>
</dbReference>
<organism evidence="2 3">
    <name type="scientific">Streptomyces humidus</name>
    <dbReference type="NCBI Taxonomy" id="52259"/>
    <lineage>
        <taxon>Bacteria</taxon>
        <taxon>Bacillati</taxon>
        <taxon>Actinomycetota</taxon>
        <taxon>Actinomycetes</taxon>
        <taxon>Kitasatosporales</taxon>
        <taxon>Streptomycetaceae</taxon>
        <taxon>Streptomyces</taxon>
    </lineage>
</organism>
<dbReference type="InterPro" id="IPR052164">
    <property type="entry name" value="Anthracycline_SecMetBiosynth"/>
</dbReference>
<comment type="caution">
    <text evidence="2">The sequence shown here is derived from an EMBL/GenBank/DDBJ whole genome shotgun (WGS) entry which is preliminary data.</text>
</comment>
<dbReference type="AlphaFoldDB" id="A0A918G016"/>
<evidence type="ECO:0000313" key="2">
    <source>
        <dbReference type="EMBL" id="GGS10687.1"/>
    </source>
</evidence>
<name>A0A918G016_9ACTN</name>
<dbReference type="InterPro" id="IPR037523">
    <property type="entry name" value="VOC_core"/>
</dbReference>
<dbReference type="CDD" id="cd07247">
    <property type="entry name" value="SgaA_N_like"/>
    <property type="match status" value="1"/>
</dbReference>
<evidence type="ECO:0000259" key="1">
    <source>
        <dbReference type="PROSITE" id="PS51819"/>
    </source>
</evidence>
<dbReference type="EMBL" id="BMTL01000026">
    <property type="protein sequence ID" value="GGS10687.1"/>
    <property type="molecule type" value="Genomic_DNA"/>
</dbReference>
<dbReference type="PROSITE" id="PS51819">
    <property type="entry name" value="VOC"/>
    <property type="match status" value="1"/>
</dbReference>
<gene>
    <name evidence="2" type="ORF">GCM10010269_57320</name>
</gene>
<dbReference type="RefSeq" id="WP_229878355.1">
    <property type="nucleotide sequence ID" value="NZ_BMTL01000026.1"/>
</dbReference>
<feature type="domain" description="VOC" evidence="1">
    <location>
        <begin position="10"/>
        <end position="120"/>
    </location>
</feature>
<dbReference type="InterPro" id="IPR029068">
    <property type="entry name" value="Glyas_Bleomycin-R_OHBP_Dase"/>
</dbReference>
<proteinExistence type="predicted"/>
<protein>
    <recommendedName>
        <fullName evidence="1">VOC domain-containing protein</fullName>
    </recommendedName>
</protein>
<sequence>MNITRHPENTVSWIDLGTPDMGTTTAFYTALFGWTVARPDSHGYRLCTLRGHLVAALGPAEDAGAPYWTTNVTVSDVRATATRFTNLGARIIVAPTQVGTLGHAAVVIDPVGAPLSLWQPGTHDGMQLNREPGTFGRISLLTDHCAEAAAFYRPALRWNSDPQHTEFLLPDNSAAPTGKPPGKPTAQRSLWLVGFASDRPAADAERARQLGATEVRRNSDGDLVMRDPTGALFGLAQHVRQSRPARSG</sequence>
<evidence type="ECO:0000313" key="3">
    <source>
        <dbReference type="Proteomes" id="UP000606194"/>
    </source>
</evidence>
<dbReference type="Pfam" id="PF18029">
    <property type="entry name" value="Glyoxalase_6"/>
    <property type="match status" value="2"/>
</dbReference>
<dbReference type="Gene3D" id="3.10.180.10">
    <property type="entry name" value="2,3-Dihydroxybiphenyl 1,2-Dioxygenase, domain 1"/>
    <property type="match status" value="2"/>
</dbReference>
<dbReference type="InterPro" id="IPR041581">
    <property type="entry name" value="Glyoxalase_6"/>
</dbReference>
<reference evidence="2" key="2">
    <citation type="submission" date="2020-09" db="EMBL/GenBank/DDBJ databases">
        <authorList>
            <person name="Sun Q."/>
            <person name="Ohkuma M."/>
        </authorList>
    </citation>
    <scope>NUCLEOTIDE SEQUENCE</scope>
    <source>
        <strain evidence="2">JCM 4386</strain>
    </source>
</reference>
<dbReference type="PANTHER" id="PTHR33993:SF14">
    <property type="entry name" value="GB|AAF24581.1"/>
    <property type="match status" value="1"/>
</dbReference>